<dbReference type="InterPro" id="IPR034005">
    <property type="entry name" value="M3A_DCP"/>
</dbReference>
<keyword evidence="3 7" id="KW-0479">Metal-binding</keyword>
<sequence length="686" mass="75209">MALDHDNPFATPSTLPFALPPFDRIRAEHFRPAFDAGVAEQRAEIEAIVGQDEAATFANTVEPLERSGALLDRTMRVFHELANSMATPAMQELEAVLVPEWSAHRDALLLDQRLFARVDAVRAQADGLTEEQRRVVERHHTDFVRAGAALPAGQQERLRQLNDEISRATTTFGSTLLAATNASALHVTDRDELDGLSEGAVQSAALAAKERGLDGYVLTLSSPTIQPLISSLRDRDLRRRLHEASTTRGMRGGEHDTRALVARIAALRAERAGLLGYPDHAAYVVADQTAGSTDAVVSMLDAMAAPAMANLERERVAIEAALHADGVEGPVQPWDWAYYAAKVKAAEYDVDTDELRPYFSLDRVLRDGVFLAAQRLYGLTFAERDDLPGYAPDVRTYEVRDGEGPDVPVLGLFVCDWFARPTKRGGAWMDEFVTQSRLLAQHPVVVVCLNVPKPAPGQPALMTVDEVRTAFHEFGHALHGLFSDVTYPRLAGTGVPRDFVEFPSQVNEMWAWDPEVLAGYARHHATGEPLPQEVADRLIASGAAGMGFDTVSMLGAALLDHEWHRLAPGADPVPAEDVEAFERAALERHGVASDLVPPRYRTGYFAHAFTNGYDAGYYSYLWSEVLDADMVGWFEENGGLRRANGDRFRADLLSRGGSVDPIAAFASIRGRRPSTEPLLRRRGLLG</sequence>
<name>A0A7G9RAD3_9ACTN</name>
<dbReference type="Pfam" id="PF01432">
    <property type="entry name" value="Peptidase_M3"/>
    <property type="match status" value="1"/>
</dbReference>
<keyword evidence="4 7" id="KW-0378">Hydrolase</keyword>
<dbReference type="Gene3D" id="1.10.1370.40">
    <property type="match status" value="1"/>
</dbReference>
<evidence type="ECO:0000256" key="3">
    <source>
        <dbReference type="ARBA" id="ARBA00022723"/>
    </source>
</evidence>
<keyword evidence="10" id="KW-1185">Reference proteome</keyword>
<evidence type="ECO:0000313" key="10">
    <source>
        <dbReference type="Proteomes" id="UP000515947"/>
    </source>
</evidence>
<dbReference type="RefSeq" id="WP_187578400.1">
    <property type="nucleotide sequence ID" value="NZ_CP060713.1"/>
</dbReference>
<evidence type="ECO:0000256" key="2">
    <source>
        <dbReference type="ARBA" id="ARBA00022670"/>
    </source>
</evidence>
<reference evidence="9 10" key="1">
    <citation type="submission" date="2020-08" db="EMBL/GenBank/DDBJ databases">
        <title>Genome sequence of Nocardioides mesophilus KACC 16243T.</title>
        <authorList>
            <person name="Hyun D.-W."/>
            <person name="Bae J.-W."/>
        </authorList>
    </citation>
    <scope>NUCLEOTIDE SEQUENCE [LARGE SCALE GENOMIC DNA]</scope>
    <source>
        <strain evidence="9 10">KACC 16243</strain>
    </source>
</reference>
<dbReference type="AlphaFoldDB" id="A0A7G9RAD3"/>
<dbReference type="SUPFAM" id="SSF55486">
    <property type="entry name" value="Metalloproteases ('zincins'), catalytic domain"/>
    <property type="match status" value="1"/>
</dbReference>
<dbReference type="GO" id="GO:0004180">
    <property type="term" value="F:carboxypeptidase activity"/>
    <property type="evidence" value="ECO:0007669"/>
    <property type="project" value="TreeGrafter"/>
</dbReference>
<keyword evidence="2 7" id="KW-0645">Protease</keyword>
<dbReference type="GO" id="GO:0006508">
    <property type="term" value="P:proteolysis"/>
    <property type="evidence" value="ECO:0007669"/>
    <property type="project" value="UniProtKB-KW"/>
</dbReference>
<dbReference type="GO" id="GO:0046872">
    <property type="term" value="F:metal ion binding"/>
    <property type="evidence" value="ECO:0007669"/>
    <property type="project" value="UniProtKB-UniRule"/>
</dbReference>
<dbReference type="CDD" id="cd06456">
    <property type="entry name" value="M3A_DCP"/>
    <property type="match status" value="1"/>
</dbReference>
<dbReference type="PANTHER" id="PTHR43660:SF1">
    <property type="entry name" value="DIPEPTIDYL CARBOXYPEPTIDASE"/>
    <property type="match status" value="1"/>
</dbReference>
<accession>A0A7G9RAD3</accession>
<dbReference type="InterPro" id="IPR024079">
    <property type="entry name" value="MetalloPept_cat_dom_sf"/>
</dbReference>
<organism evidence="9 10">
    <name type="scientific">Nocardioides mesophilus</name>
    <dbReference type="NCBI Taxonomy" id="433659"/>
    <lineage>
        <taxon>Bacteria</taxon>
        <taxon>Bacillati</taxon>
        <taxon>Actinomycetota</taxon>
        <taxon>Actinomycetes</taxon>
        <taxon>Propionibacteriales</taxon>
        <taxon>Nocardioidaceae</taxon>
        <taxon>Nocardioides</taxon>
    </lineage>
</organism>
<comment type="cofactor">
    <cofactor evidence="7">
        <name>Zn(2+)</name>
        <dbReference type="ChEBI" id="CHEBI:29105"/>
    </cofactor>
    <text evidence="7">Binds 1 zinc ion.</text>
</comment>
<evidence type="ECO:0000256" key="1">
    <source>
        <dbReference type="ARBA" id="ARBA00006040"/>
    </source>
</evidence>
<dbReference type="Gene3D" id="1.10.1370.10">
    <property type="entry name" value="Neurolysin, domain 3"/>
    <property type="match status" value="1"/>
</dbReference>
<dbReference type="Gene3D" id="3.40.390.10">
    <property type="entry name" value="Collagenase (Catalytic Domain)"/>
    <property type="match status" value="1"/>
</dbReference>
<comment type="similarity">
    <text evidence="1 7">Belongs to the peptidase M3 family.</text>
</comment>
<dbReference type="InterPro" id="IPR024077">
    <property type="entry name" value="Neurolysin/TOP_dom2"/>
</dbReference>
<dbReference type="EMBL" id="CP060713">
    <property type="protein sequence ID" value="QNN52558.1"/>
    <property type="molecule type" value="Genomic_DNA"/>
</dbReference>
<dbReference type="Proteomes" id="UP000515947">
    <property type="component" value="Chromosome"/>
</dbReference>
<dbReference type="InterPro" id="IPR001567">
    <property type="entry name" value="Pept_M3A_M3B_dom"/>
</dbReference>
<keyword evidence="6 7" id="KW-0482">Metalloprotease</keyword>
<dbReference type="PANTHER" id="PTHR43660">
    <property type="entry name" value="DIPEPTIDYL CARBOXYPEPTIDASE"/>
    <property type="match status" value="1"/>
</dbReference>
<dbReference type="FunFam" id="3.40.390.10:FF:000009">
    <property type="entry name" value="Oligopeptidase A"/>
    <property type="match status" value="1"/>
</dbReference>
<dbReference type="GO" id="GO:0004222">
    <property type="term" value="F:metalloendopeptidase activity"/>
    <property type="evidence" value="ECO:0007669"/>
    <property type="project" value="InterPro"/>
</dbReference>
<evidence type="ECO:0000256" key="7">
    <source>
        <dbReference type="RuleBase" id="RU003435"/>
    </source>
</evidence>
<dbReference type="KEGG" id="nmes:H9L09_19195"/>
<proteinExistence type="inferred from homology"/>
<dbReference type="GO" id="GO:0005829">
    <property type="term" value="C:cytosol"/>
    <property type="evidence" value="ECO:0007669"/>
    <property type="project" value="TreeGrafter"/>
</dbReference>
<feature type="domain" description="Peptidase M3A/M3B catalytic" evidence="8">
    <location>
        <begin position="231"/>
        <end position="683"/>
    </location>
</feature>
<protein>
    <submittedName>
        <fullName evidence="9">M3 family metallopeptidase</fullName>
    </submittedName>
</protein>
<gene>
    <name evidence="9" type="ORF">H9L09_19195</name>
</gene>
<keyword evidence="5 7" id="KW-0862">Zinc</keyword>
<dbReference type="InterPro" id="IPR045090">
    <property type="entry name" value="Pept_M3A_M3B"/>
</dbReference>
<evidence type="ECO:0000256" key="4">
    <source>
        <dbReference type="ARBA" id="ARBA00022801"/>
    </source>
</evidence>
<evidence type="ECO:0000256" key="5">
    <source>
        <dbReference type="ARBA" id="ARBA00022833"/>
    </source>
</evidence>
<evidence type="ECO:0000313" key="9">
    <source>
        <dbReference type="EMBL" id="QNN52558.1"/>
    </source>
</evidence>
<evidence type="ECO:0000256" key="6">
    <source>
        <dbReference type="ARBA" id="ARBA00023049"/>
    </source>
</evidence>
<evidence type="ECO:0000259" key="8">
    <source>
        <dbReference type="Pfam" id="PF01432"/>
    </source>
</evidence>